<keyword evidence="3" id="KW-1185">Reference proteome</keyword>
<comment type="caution">
    <text evidence="2">The sequence shown here is derived from an EMBL/GenBank/DDBJ whole genome shotgun (WGS) entry which is preliminary data.</text>
</comment>
<gene>
    <name evidence="2" type="ORF">IEQ34_003592</name>
</gene>
<evidence type="ECO:0000256" key="1">
    <source>
        <dbReference type="SAM" id="MobiDB-lite"/>
    </source>
</evidence>
<dbReference type="AlphaFoldDB" id="A0AAV7HLH6"/>
<proteinExistence type="predicted"/>
<dbReference type="EMBL" id="JAGFBR010000004">
    <property type="protein sequence ID" value="KAH0468559.1"/>
    <property type="molecule type" value="Genomic_DNA"/>
</dbReference>
<evidence type="ECO:0000313" key="2">
    <source>
        <dbReference type="EMBL" id="KAH0468559.1"/>
    </source>
</evidence>
<sequence length="73" mass="8438">MGGQQERSFVMEVIGQPTNMGDLLGKESGKLEKEGDKPSHGDRVEERWDSHPRYTRETWRDHNNRYTGGGRSY</sequence>
<reference evidence="2 3" key="1">
    <citation type="journal article" date="2021" name="Hortic Res">
        <title>Chromosome-scale assembly of the Dendrobium chrysotoxum genome enhances the understanding of orchid evolution.</title>
        <authorList>
            <person name="Zhang Y."/>
            <person name="Zhang G.Q."/>
            <person name="Zhang D."/>
            <person name="Liu X.D."/>
            <person name="Xu X.Y."/>
            <person name="Sun W.H."/>
            <person name="Yu X."/>
            <person name="Zhu X."/>
            <person name="Wang Z.W."/>
            <person name="Zhao X."/>
            <person name="Zhong W.Y."/>
            <person name="Chen H."/>
            <person name="Yin W.L."/>
            <person name="Huang T."/>
            <person name="Niu S.C."/>
            <person name="Liu Z.J."/>
        </authorList>
    </citation>
    <scope>NUCLEOTIDE SEQUENCE [LARGE SCALE GENOMIC DNA]</scope>
    <source>
        <strain evidence="2">Lindl</strain>
    </source>
</reference>
<accession>A0AAV7HLH6</accession>
<organism evidence="2 3">
    <name type="scientific">Dendrobium chrysotoxum</name>
    <name type="common">Orchid</name>
    <dbReference type="NCBI Taxonomy" id="161865"/>
    <lineage>
        <taxon>Eukaryota</taxon>
        <taxon>Viridiplantae</taxon>
        <taxon>Streptophyta</taxon>
        <taxon>Embryophyta</taxon>
        <taxon>Tracheophyta</taxon>
        <taxon>Spermatophyta</taxon>
        <taxon>Magnoliopsida</taxon>
        <taxon>Liliopsida</taxon>
        <taxon>Asparagales</taxon>
        <taxon>Orchidaceae</taxon>
        <taxon>Epidendroideae</taxon>
        <taxon>Malaxideae</taxon>
        <taxon>Dendrobiinae</taxon>
        <taxon>Dendrobium</taxon>
    </lineage>
</organism>
<feature type="compositionally biased region" description="Basic and acidic residues" evidence="1">
    <location>
        <begin position="24"/>
        <end position="64"/>
    </location>
</feature>
<evidence type="ECO:0000313" key="3">
    <source>
        <dbReference type="Proteomes" id="UP000775213"/>
    </source>
</evidence>
<dbReference type="Proteomes" id="UP000775213">
    <property type="component" value="Unassembled WGS sequence"/>
</dbReference>
<feature type="region of interest" description="Disordered" evidence="1">
    <location>
        <begin position="1"/>
        <end position="73"/>
    </location>
</feature>
<protein>
    <submittedName>
        <fullName evidence="2">Uncharacterized protein</fullName>
    </submittedName>
</protein>
<name>A0AAV7HLH6_DENCH</name>